<gene>
    <name evidence="2" type="ORF">N0V91_007680</name>
</gene>
<accession>A0A9W8ZAZ1</accession>
<dbReference type="OrthoDB" id="3788029at2759"/>
<feature type="compositionally biased region" description="Basic and acidic residues" evidence="1">
    <location>
        <begin position="124"/>
        <end position="138"/>
    </location>
</feature>
<feature type="compositionally biased region" description="Basic and acidic residues" evidence="1">
    <location>
        <begin position="161"/>
        <end position="171"/>
    </location>
</feature>
<evidence type="ECO:0000313" key="3">
    <source>
        <dbReference type="Proteomes" id="UP001140510"/>
    </source>
</evidence>
<feature type="region of interest" description="Disordered" evidence="1">
    <location>
        <begin position="104"/>
        <end position="210"/>
    </location>
</feature>
<dbReference type="AlphaFoldDB" id="A0A9W8ZAZ1"/>
<protein>
    <submittedName>
        <fullName evidence="2">Uncharacterized protein</fullName>
    </submittedName>
</protein>
<keyword evidence="3" id="KW-1185">Reference proteome</keyword>
<feature type="compositionally biased region" description="Basic residues" evidence="1">
    <location>
        <begin position="178"/>
        <end position="187"/>
    </location>
</feature>
<reference evidence="2" key="1">
    <citation type="submission" date="2022-10" db="EMBL/GenBank/DDBJ databases">
        <title>Tapping the CABI collections for fungal endophytes: first genome assemblies for Collariella, Neodidymelliopsis, Ascochyta clinopodiicola, Didymella pomorum, Didymosphaeria variabile, Neocosmospora piperis and Neocucurbitaria cava.</title>
        <authorList>
            <person name="Hill R."/>
        </authorList>
    </citation>
    <scope>NUCLEOTIDE SEQUENCE</scope>
    <source>
        <strain evidence="2">IMI 355091</strain>
    </source>
</reference>
<sequence>MLFSGFAAPPGVTSANASPIGSLFCLEIAIEVDLSLKNETLMRHTFIRHFRDLPLRHRHTQSQKISRQQRLNISQSPSLNHIQHRRKYLTQFVIILSRTKRAASSPPVVTPSSLRSQPQISDGTVDKTFHTADRDYTHKPRKMGSKASKLSPKNGKLQSSQEKKDKEEMKEPTNYYTHRSKSMRRKAGKEGAHGGAGGVSMGSGGAGGAI</sequence>
<dbReference type="EMBL" id="JAPEVA010000069">
    <property type="protein sequence ID" value="KAJ4401781.1"/>
    <property type="molecule type" value="Genomic_DNA"/>
</dbReference>
<feature type="compositionally biased region" description="Gly residues" evidence="1">
    <location>
        <begin position="193"/>
        <end position="210"/>
    </location>
</feature>
<organism evidence="2 3">
    <name type="scientific">Didymella pomorum</name>
    <dbReference type="NCBI Taxonomy" id="749634"/>
    <lineage>
        <taxon>Eukaryota</taxon>
        <taxon>Fungi</taxon>
        <taxon>Dikarya</taxon>
        <taxon>Ascomycota</taxon>
        <taxon>Pezizomycotina</taxon>
        <taxon>Dothideomycetes</taxon>
        <taxon>Pleosporomycetidae</taxon>
        <taxon>Pleosporales</taxon>
        <taxon>Pleosporineae</taxon>
        <taxon>Didymellaceae</taxon>
        <taxon>Didymella</taxon>
    </lineage>
</organism>
<feature type="compositionally biased region" description="Low complexity" evidence="1">
    <location>
        <begin position="104"/>
        <end position="113"/>
    </location>
</feature>
<comment type="caution">
    <text evidence="2">The sequence shown here is derived from an EMBL/GenBank/DDBJ whole genome shotgun (WGS) entry which is preliminary data.</text>
</comment>
<evidence type="ECO:0000256" key="1">
    <source>
        <dbReference type="SAM" id="MobiDB-lite"/>
    </source>
</evidence>
<evidence type="ECO:0000313" key="2">
    <source>
        <dbReference type="EMBL" id="KAJ4401781.1"/>
    </source>
</evidence>
<proteinExistence type="predicted"/>
<dbReference type="Proteomes" id="UP001140510">
    <property type="component" value="Unassembled WGS sequence"/>
</dbReference>
<name>A0A9W8ZAZ1_9PLEO</name>